<keyword evidence="5 6" id="KW-0408">Iron</keyword>
<proteinExistence type="predicted"/>
<organism evidence="9 11">
    <name type="scientific">Candidatus Chlorohelix allophototropha</name>
    <dbReference type="NCBI Taxonomy" id="3003348"/>
    <lineage>
        <taxon>Bacteria</taxon>
        <taxon>Bacillati</taxon>
        <taxon>Chloroflexota</taxon>
        <taxon>Chloroflexia</taxon>
        <taxon>Candidatus Chloroheliales</taxon>
        <taxon>Candidatus Chloroheliaceae</taxon>
        <taxon>Candidatus Chlorohelix</taxon>
    </lineage>
</organism>
<keyword evidence="12" id="KW-1185">Reference proteome</keyword>
<dbReference type="EMBL" id="CP128399">
    <property type="protein sequence ID" value="WJW67657.1"/>
    <property type="molecule type" value="Genomic_DNA"/>
</dbReference>
<feature type="domain" description="Cytochrome c" evidence="8">
    <location>
        <begin position="91"/>
        <end position="177"/>
    </location>
</feature>
<feature type="chain" id="PRO_5035805036" evidence="7">
    <location>
        <begin position="25"/>
        <end position="312"/>
    </location>
</feature>
<reference evidence="9 11" key="1">
    <citation type="submission" date="2020-06" db="EMBL/GenBank/DDBJ databases">
        <title>Anoxygenic phototrophic Chloroflexota member uses a Type I reaction center.</title>
        <authorList>
            <person name="Tsuji J.M."/>
            <person name="Shaw N.A."/>
            <person name="Nagashima S."/>
            <person name="Venkiteswaran J."/>
            <person name="Schiff S.L."/>
            <person name="Hanada S."/>
            <person name="Tank M."/>
            <person name="Neufeld J.D."/>
        </authorList>
    </citation>
    <scope>NUCLEOTIDE SEQUENCE [LARGE SCALE GENOMIC DNA]</scope>
    <source>
        <strain evidence="9">L227-S17</strain>
    </source>
</reference>
<keyword evidence="1" id="KW-0813">Transport</keyword>
<evidence type="ECO:0000256" key="2">
    <source>
        <dbReference type="ARBA" id="ARBA00022617"/>
    </source>
</evidence>
<protein>
    <submittedName>
        <fullName evidence="9">Cytochrome c</fullName>
    </submittedName>
</protein>
<dbReference type="Proteomes" id="UP000521676">
    <property type="component" value="Unassembled WGS sequence"/>
</dbReference>
<evidence type="ECO:0000256" key="5">
    <source>
        <dbReference type="ARBA" id="ARBA00023004"/>
    </source>
</evidence>
<reference evidence="10" key="2">
    <citation type="journal article" date="2024" name="Nature">
        <title>Anoxygenic phototroph of the Chloroflexota uses a type I reaction centre.</title>
        <authorList>
            <person name="Tsuji J.M."/>
            <person name="Shaw N.A."/>
            <person name="Nagashima S."/>
            <person name="Venkiteswaran J.J."/>
            <person name="Schiff S.L."/>
            <person name="Watanabe T."/>
            <person name="Fukui M."/>
            <person name="Hanada S."/>
            <person name="Tank M."/>
            <person name="Neufeld J.D."/>
        </authorList>
    </citation>
    <scope>NUCLEOTIDE SEQUENCE</scope>
    <source>
        <strain evidence="10">L227-S17</strain>
    </source>
</reference>
<name>A0A8T7M1W8_9CHLR</name>
<dbReference type="AlphaFoldDB" id="A0A8T7M1W8"/>
<dbReference type="InterPro" id="IPR051811">
    <property type="entry name" value="Cytochrome_c550/c551-like"/>
</dbReference>
<dbReference type="PROSITE" id="PS51007">
    <property type="entry name" value="CYTC"/>
    <property type="match status" value="2"/>
</dbReference>
<evidence type="ECO:0000256" key="4">
    <source>
        <dbReference type="ARBA" id="ARBA00022982"/>
    </source>
</evidence>
<dbReference type="SUPFAM" id="SSF46626">
    <property type="entry name" value="Cytochrome c"/>
    <property type="match status" value="2"/>
</dbReference>
<dbReference type="EMBL" id="JACATZ010000001">
    <property type="protein sequence ID" value="NWJ45791.1"/>
    <property type="molecule type" value="Genomic_DNA"/>
</dbReference>
<feature type="domain" description="Cytochrome c" evidence="8">
    <location>
        <begin position="219"/>
        <end position="300"/>
    </location>
</feature>
<evidence type="ECO:0000313" key="11">
    <source>
        <dbReference type="Proteomes" id="UP000521676"/>
    </source>
</evidence>
<evidence type="ECO:0000256" key="7">
    <source>
        <dbReference type="SAM" id="SignalP"/>
    </source>
</evidence>
<keyword evidence="7" id="KW-0732">Signal</keyword>
<gene>
    <name evidence="9" type="ORF">HXX08_07920</name>
    <name evidence="10" type="ORF">OZ401_000929</name>
</gene>
<dbReference type="GO" id="GO:0020037">
    <property type="term" value="F:heme binding"/>
    <property type="evidence" value="ECO:0007669"/>
    <property type="project" value="InterPro"/>
</dbReference>
<dbReference type="GO" id="GO:0046872">
    <property type="term" value="F:metal ion binding"/>
    <property type="evidence" value="ECO:0007669"/>
    <property type="project" value="UniProtKB-KW"/>
</dbReference>
<dbReference type="GO" id="GO:0009055">
    <property type="term" value="F:electron transfer activity"/>
    <property type="evidence" value="ECO:0007669"/>
    <property type="project" value="InterPro"/>
</dbReference>
<evidence type="ECO:0000313" key="10">
    <source>
        <dbReference type="EMBL" id="WJW67657.1"/>
    </source>
</evidence>
<dbReference type="PROSITE" id="PS51257">
    <property type="entry name" value="PROKAR_LIPOPROTEIN"/>
    <property type="match status" value="1"/>
</dbReference>
<keyword evidence="2 6" id="KW-0349">Heme</keyword>
<dbReference type="PANTHER" id="PTHR37823">
    <property type="entry name" value="CYTOCHROME C-553-LIKE"/>
    <property type="match status" value="1"/>
</dbReference>
<evidence type="ECO:0000256" key="1">
    <source>
        <dbReference type="ARBA" id="ARBA00022448"/>
    </source>
</evidence>
<dbReference type="Proteomes" id="UP001431572">
    <property type="component" value="Chromosome 1"/>
</dbReference>
<feature type="signal peptide" evidence="7">
    <location>
        <begin position="1"/>
        <end position="24"/>
    </location>
</feature>
<sequence length="312" mass="32002">MVSKKGKLLRFSWLLLLVAFVLVACGDNGSSKTTATPEARNAPAVTTAAAATTAAQAAATTAAQAAATTAAQAATTSAATTAAATTAAAAGNATNGSQIFRRTCQVCHSNGGTATGADGQPNLAASTKTNDPAFIRQTVRDGRKGVITPGIDMPSFNSVNIRDAELEDIVAYIGSIKTAGYAAPTPTPMPTVVVPANTVAPTRPAPTPPNGSDGKVISSSASRGEVIFRNTCQRCHANGGRTRGDANQPNLSTNGNTWNPDFVRSFIYNGSPTPTLMPKFGPNLTPQELEDLVKYITTINTTQKPTTPIATP</sequence>
<evidence type="ECO:0000259" key="8">
    <source>
        <dbReference type="PROSITE" id="PS51007"/>
    </source>
</evidence>
<evidence type="ECO:0000256" key="6">
    <source>
        <dbReference type="PROSITE-ProRule" id="PRU00433"/>
    </source>
</evidence>
<keyword evidence="4" id="KW-0249">Electron transport</keyword>
<accession>A0A8T7M1W8</accession>
<dbReference type="InterPro" id="IPR009056">
    <property type="entry name" value="Cyt_c-like_dom"/>
</dbReference>
<dbReference type="Pfam" id="PF13442">
    <property type="entry name" value="Cytochrome_CBB3"/>
    <property type="match status" value="2"/>
</dbReference>
<evidence type="ECO:0000256" key="3">
    <source>
        <dbReference type="ARBA" id="ARBA00022723"/>
    </source>
</evidence>
<dbReference type="InterPro" id="IPR036909">
    <property type="entry name" value="Cyt_c-like_dom_sf"/>
</dbReference>
<evidence type="ECO:0000313" key="9">
    <source>
        <dbReference type="EMBL" id="NWJ45791.1"/>
    </source>
</evidence>
<keyword evidence="3 6" id="KW-0479">Metal-binding</keyword>
<dbReference type="Gene3D" id="1.10.760.10">
    <property type="entry name" value="Cytochrome c-like domain"/>
    <property type="match status" value="2"/>
</dbReference>
<evidence type="ECO:0000313" key="12">
    <source>
        <dbReference type="Proteomes" id="UP001431572"/>
    </source>
</evidence>
<dbReference type="PANTHER" id="PTHR37823:SF1">
    <property type="entry name" value="CYTOCHROME C-553-LIKE"/>
    <property type="match status" value="1"/>
</dbReference>
<dbReference type="RefSeq" id="WP_341469547.1">
    <property type="nucleotide sequence ID" value="NZ_CP128399.1"/>
</dbReference>